<name>A0A344TPX1_9BACT</name>
<keyword evidence="1" id="KW-1133">Transmembrane helix</keyword>
<evidence type="ECO:0000313" key="3">
    <source>
        <dbReference type="Proteomes" id="UP000251993"/>
    </source>
</evidence>
<dbReference type="EMBL" id="CP030850">
    <property type="protein sequence ID" value="AXE20692.1"/>
    <property type="molecule type" value="Genomic_DNA"/>
</dbReference>
<feature type="transmembrane region" description="Helical" evidence="1">
    <location>
        <begin position="39"/>
        <end position="62"/>
    </location>
</feature>
<reference evidence="2 3" key="1">
    <citation type="submission" date="2018-07" db="EMBL/GenBank/DDBJ databases">
        <title>Genome sequencing of Runella.</title>
        <authorList>
            <person name="Baek M.-G."/>
            <person name="Yi H."/>
        </authorList>
    </citation>
    <scope>NUCLEOTIDE SEQUENCE [LARGE SCALE GENOMIC DNA]</scope>
    <source>
        <strain evidence="2 3">HYN0085</strain>
    </source>
</reference>
<keyword evidence="3" id="KW-1185">Reference proteome</keyword>
<dbReference type="AlphaFoldDB" id="A0A344TPX1"/>
<gene>
    <name evidence="2" type="ORF">DR864_24635</name>
</gene>
<keyword evidence="1" id="KW-0812">Transmembrane</keyword>
<organism evidence="2 3">
    <name type="scientific">Runella rosea</name>
    <dbReference type="NCBI Taxonomy" id="2259595"/>
    <lineage>
        <taxon>Bacteria</taxon>
        <taxon>Pseudomonadati</taxon>
        <taxon>Bacteroidota</taxon>
        <taxon>Cytophagia</taxon>
        <taxon>Cytophagales</taxon>
        <taxon>Spirosomataceae</taxon>
        <taxon>Runella</taxon>
    </lineage>
</organism>
<accession>A0A344TPX1</accession>
<feature type="transmembrane region" description="Helical" evidence="1">
    <location>
        <begin position="12"/>
        <end position="33"/>
    </location>
</feature>
<proteinExistence type="predicted"/>
<evidence type="ECO:0000313" key="2">
    <source>
        <dbReference type="EMBL" id="AXE20692.1"/>
    </source>
</evidence>
<dbReference type="KEGG" id="run:DR864_24635"/>
<dbReference type="RefSeq" id="WP_114069455.1">
    <property type="nucleotide sequence ID" value="NZ_CP030850.1"/>
</dbReference>
<dbReference type="Proteomes" id="UP000251993">
    <property type="component" value="Chromosome"/>
</dbReference>
<evidence type="ECO:0000256" key="1">
    <source>
        <dbReference type="SAM" id="Phobius"/>
    </source>
</evidence>
<sequence>MNRPRNYRPRFWLFPFFAAVAALALGGVVKWLWNAILPPLLGVGMISFWQAVGLLVLCRILFGNFGRGPMGGNHRWNQENRFQGGGAWREKWRNMTDEERAKLKEEWRKRCQK</sequence>
<protein>
    <submittedName>
        <fullName evidence="2">Uncharacterized protein</fullName>
    </submittedName>
</protein>
<keyword evidence="1" id="KW-0472">Membrane</keyword>
<dbReference type="OrthoDB" id="1099872at2"/>